<name>A0A949NHF8_9FIRM</name>
<dbReference type="PANTHER" id="PTHR11496:SF102">
    <property type="entry name" value="ALCOHOL DEHYDROGENASE 4"/>
    <property type="match status" value="1"/>
</dbReference>
<dbReference type="Gene3D" id="3.40.50.1970">
    <property type="match status" value="1"/>
</dbReference>
<feature type="domain" description="Fe-containing alcohol dehydrogenase-like C-terminal" evidence="5">
    <location>
        <begin position="177"/>
        <end position="371"/>
    </location>
</feature>
<evidence type="ECO:0000313" key="7">
    <source>
        <dbReference type="Proteomes" id="UP000712157"/>
    </source>
</evidence>
<dbReference type="EC" id="1.1.1.1" evidence="6"/>
<dbReference type="Pfam" id="PF00465">
    <property type="entry name" value="Fe-ADH"/>
    <property type="match status" value="1"/>
</dbReference>
<comment type="caution">
    <text evidence="6">The sequence shown here is derived from an EMBL/GenBank/DDBJ whole genome shotgun (WGS) entry which is preliminary data.</text>
</comment>
<sequence>MNCFSVRPNILYFDHFDEFTRKFLIGPKDLLITNQKIADTWFREKIKTAALIIPSDYSEGEPSDQMVEYIYNDIRYTAYDRVIAIGGGSVMDIAKLFSLKQITPALDLFQKSAPVIRSHGLILVPATCGTGSEITNISNLNMISLHTKLGLTDDSLYADYAVLIPELLKTLPYSYFAISTFDALCHGVESYLSPAATPFTELYSKKTIDMVLKGYMEIAARGLDSRFESLDNYLLAGTYGGIAISNAGCGLIHALAHPLGSQHRIPHGQALRILFTAVLKCYETYVPDSKIRTLTAYLSDLLNCPQQNALERLDALIQTILPLQPLKTYGVRQTDLHTYARSIQSLHQKLLNNSPYQPTLKNIDEIYRSVY</sequence>
<gene>
    <name evidence="6" type="ORF">KTH89_16695</name>
</gene>
<evidence type="ECO:0000256" key="1">
    <source>
        <dbReference type="ARBA" id="ARBA00007358"/>
    </source>
</evidence>
<evidence type="ECO:0000256" key="2">
    <source>
        <dbReference type="ARBA" id="ARBA00023002"/>
    </source>
</evidence>
<evidence type="ECO:0000256" key="3">
    <source>
        <dbReference type="ARBA" id="ARBA00023027"/>
    </source>
</evidence>
<keyword evidence="7" id="KW-1185">Reference proteome</keyword>
<evidence type="ECO:0000259" key="4">
    <source>
        <dbReference type="Pfam" id="PF00465"/>
    </source>
</evidence>
<dbReference type="InterPro" id="IPR039697">
    <property type="entry name" value="Alcohol_dehydrogenase_Fe"/>
</dbReference>
<dbReference type="Proteomes" id="UP000712157">
    <property type="component" value="Unassembled WGS sequence"/>
</dbReference>
<accession>A0A949NHF8</accession>
<dbReference type="GO" id="GO:0004022">
    <property type="term" value="F:alcohol dehydrogenase (NAD+) activity"/>
    <property type="evidence" value="ECO:0007669"/>
    <property type="project" value="UniProtKB-EC"/>
</dbReference>
<dbReference type="Pfam" id="PF25137">
    <property type="entry name" value="ADH_Fe_C"/>
    <property type="match status" value="1"/>
</dbReference>
<dbReference type="RefSeq" id="WP_238722457.1">
    <property type="nucleotide sequence ID" value="NZ_JAHQCW010000030.1"/>
</dbReference>
<dbReference type="AlphaFoldDB" id="A0A949NHF8"/>
<dbReference type="Gene3D" id="1.20.1090.10">
    <property type="entry name" value="Dehydroquinate synthase-like - alpha domain"/>
    <property type="match status" value="1"/>
</dbReference>
<dbReference type="InterPro" id="IPR018211">
    <property type="entry name" value="ADH_Fe_CS"/>
</dbReference>
<keyword evidence="3" id="KW-0520">NAD</keyword>
<comment type="similarity">
    <text evidence="1">Belongs to the iron-containing alcohol dehydrogenase family.</text>
</comment>
<dbReference type="SUPFAM" id="SSF56796">
    <property type="entry name" value="Dehydroquinate synthase-like"/>
    <property type="match status" value="1"/>
</dbReference>
<proteinExistence type="inferred from homology"/>
<feature type="domain" description="Alcohol dehydrogenase iron-type/glycerol dehydrogenase GldA" evidence="4">
    <location>
        <begin position="27"/>
        <end position="165"/>
    </location>
</feature>
<dbReference type="EMBL" id="JAHQCW010000030">
    <property type="protein sequence ID" value="MBU9738183.1"/>
    <property type="molecule type" value="Genomic_DNA"/>
</dbReference>
<protein>
    <submittedName>
        <fullName evidence="6">Iron-containing alcohol dehydrogenase</fullName>
        <ecNumber evidence="6">1.1.1.1</ecNumber>
    </submittedName>
</protein>
<dbReference type="GO" id="GO:0046872">
    <property type="term" value="F:metal ion binding"/>
    <property type="evidence" value="ECO:0007669"/>
    <property type="project" value="InterPro"/>
</dbReference>
<dbReference type="PROSITE" id="PS00060">
    <property type="entry name" value="ADH_IRON_2"/>
    <property type="match status" value="1"/>
</dbReference>
<dbReference type="InterPro" id="IPR056798">
    <property type="entry name" value="ADH_Fe_C"/>
</dbReference>
<evidence type="ECO:0000259" key="5">
    <source>
        <dbReference type="Pfam" id="PF25137"/>
    </source>
</evidence>
<dbReference type="PANTHER" id="PTHR11496">
    <property type="entry name" value="ALCOHOL DEHYDROGENASE"/>
    <property type="match status" value="1"/>
</dbReference>
<keyword evidence="2 6" id="KW-0560">Oxidoreductase</keyword>
<organism evidence="6 7">
    <name type="scientific">Diplocloster agilis</name>
    <dbReference type="NCBI Taxonomy" id="2850323"/>
    <lineage>
        <taxon>Bacteria</taxon>
        <taxon>Bacillati</taxon>
        <taxon>Bacillota</taxon>
        <taxon>Clostridia</taxon>
        <taxon>Lachnospirales</taxon>
        <taxon>Lachnospiraceae</taxon>
        <taxon>Diplocloster</taxon>
    </lineage>
</organism>
<reference evidence="6" key="1">
    <citation type="submission" date="2021-06" db="EMBL/GenBank/DDBJ databases">
        <title>Description of novel taxa of the family Lachnospiraceae.</title>
        <authorList>
            <person name="Chaplin A.V."/>
            <person name="Sokolova S.R."/>
            <person name="Pikina A.P."/>
            <person name="Korzhanova M."/>
            <person name="Belova V."/>
            <person name="Korostin D."/>
            <person name="Efimov B.A."/>
        </authorList>
    </citation>
    <scope>NUCLEOTIDE SEQUENCE</scope>
    <source>
        <strain evidence="6">ASD5720</strain>
    </source>
</reference>
<evidence type="ECO:0000313" key="6">
    <source>
        <dbReference type="EMBL" id="MBU9738183.1"/>
    </source>
</evidence>
<dbReference type="InterPro" id="IPR001670">
    <property type="entry name" value="ADH_Fe/GldA"/>
</dbReference>